<dbReference type="InterPro" id="IPR036388">
    <property type="entry name" value="WH-like_DNA-bd_sf"/>
</dbReference>
<accession>A0ABN2XHS3</accession>
<name>A0ABN2XHS3_9MICC</name>
<dbReference type="PANTHER" id="PTHR43537:SF5">
    <property type="entry name" value="UXU OPERON TRANSCRIPTIONAL REGULATOR"/>
    <property type="match status" value="1"/>
</dbReference>
<dbReference type="CDD" id="cd07377">
    <property type="entry name" value="WHTH_GntR"/>
    <property type="match status" value="1"/>
</dbReference>
<dbReference type="RefSeq" id="WP_129702126.1">
    <property type="nucleotide sequence ID" value="NZ_BAAAQA010000003.1"/>
</dbReference>
<keyword evidence="6" id="KW-1185">Reference proteome</keyword>
<dbReference type="EMBL" id="BAAAQA010000003">
    <property type="protein sequence ID" value="GAA2110573.1"/>
    <property type="molecule type" value="Genomic_DNA"/>
</dbReference>
<evidence type="ECO:0000313" key="5">
    <source>
        <dbReference type="EMBL" id="GAA2110573.1"/>
    </source>
</evidence>
<dbReference type="SMART" id="SM00345">
    <property type="entry name" value="HTH_GNTR"/>
    <property type="match status" value="1"/>
</dbReference>
<dbReference type="PRINTS" id="PR00035">
    <property type="entry name" value="HTHGNTR"/>
</dbReference>
<evidence type="ECO:0000256" key="3">
    <source>
        <dbReference type="ARBA" id="ARBA00023163"/>
    </source>
</evidence>
<protein>
    <submittedName>
        <fullName evidence="5">FadR/GntR family transcriptional regulator</fullName>
    </submittedName>
</protein>
<dbReference type="InterPro" id="IPR008920">
    <property type="entry name" value="TF_FadR/GntR_C"/>
</dbReference>
<comment type="caution">
    <text evidence="5">The sequence shown here is derived from an EMBL/GenBank/DDBJ whole genome shotgun (WGS) entry which is preliminary data.</text>
</comment>
<organism evidence="5 6">
    <name type="scientific">Kocuria atrinae</name>
    <dbReference type="NCBI Taxonomy" id="592377"/>
    <lineage>
        <taxon>Bacteria</taxon>
        <taxon>Bacillati</taxon>
        <taxon>Actinomycetota</taxon>
        <taxon>Actinomycetes</taxon>
        <taxon>Micrococcales</taxon>
        <taxon>Micrococcaceae</taxon>
        <taxon>Kocuria</taxon>
    </lineage>
</organism>
<dbReference type="PANTHER" id="PTHR43537">
    <property type="entry name" value="TRANSCRIPTIONAL REGULATOR, GNTR FAMILY"/>
    <property type="match status" value="1"/>
</dbReference>
<dbReference type="SUPFAM" id="SSF46785">
    <property type="entry name" value="Winged helix' DNA-binding domain"/>
    <property type="match status" value="1"/>
</dbReference>
<dbReference type="InterPro" id="IPR011711">
    <property type="entry name" value="GntR_C"/>
</dbReference>
<dbReference type="Proteomes" id="UP001500166">
    <property type="component" value="Unassembled WGS sequence"/>
</dbReference>
<evidence type="ECO:0000256" key="1">
    <source>
        <dbReference type="ARBA" id="ARBA00023015"/>
    </source>
</evidence>
<evidence type="ECO:0000313" key="6">
    <source>
        <dbReference type="Proteomes" id="UP001500166"/>
    </source>
</evidence>
<keyword evidence="1" id="KW-0805">Transcription regulation</keyword>
<evidence type="ECO:0000256" key="2">
    <source>
        <dbReference type="ARBA" id="ARBA00023125"/>
    </source>
</evidence>
<feature type="domain" description="HTH gntR-type" evidence="4">
    <location>
        <begin position="1"/>
        <end position="69"/>
    </location>
</feature>
<dbReference type="PROSITE" id="PS50949">
    <property type="entry name" value="HTH_GNTR"/>
    <property type="match status" value="1"/>
</dbReference>
<dbReference type="SMART" id="SM00895">
    <property type="entry name" value="FCD"/>
    <property type="match status" value="1"/>
</dbReference>
<proteinExistence type="predicted"/>
<keyword evidence="3" id="KW-0804">Transcription</keyword>
<dbReference type="InterPro" id="IPR036390">
    <property type="entry name" value="WH_DNA-bd_sf"/>
</dbReference>
<sequence>MSLTNTAMARLRAMILNGELGPGDRLPPEKELADRLGLSRSSLREAVKALEVVRILDIRQGDGTYVTELNTQHLSEAISFVLELHQNSSVLELLETRRVLEAAAVELAAARISEEQLEKIQRTLDDTDVENIDSLVDQDLAFHGIIGDAAGNGYLSSLTGSLNSRTVRARAWRGMTQQGSAERTMEEHQEILDALRRRDPALARAAMIHHLQGVERWLRIALTETPVSDIPEDLNGPAD</sequence>
<gene>
    <name evidence="5" type="ORF">GCM10009824_05260</name>
</gene>
<dbReference type="SUPFAM" id="SSF48008">
    <property type="entry name" value="GntR ligand-binding domain-like"/>
    <property type="match status" value="1"/>
</dbReference>
<dbReference type="Gene3D" id="1.10.10.10">
    <property type="entry name" value="Winged helix-like DNA-binding domain superfamily/Winged helix DNA-binding domain"/>
    <property type="match status" value="1"/>
</dbReference>
<dbReference type="Gene3D" id="1.20.120.530">
    <property type="entry name" value="GntR ligand-binding domain-like"/>
    <property type="match status" value="1"/>
</dbReference>
<dbReference type="Pfam" id="PF00392">
    <property type="entry name" value="GntR"/>
    <property type="match status" value="1"/>
</dbReference>
<keyword evidence="2" id="KW-0238">DNA-binding</keyword>
<evidence type="ECO:0000259" key="4">
    <source>
        <dbReference type="PROSITE" id="PS50949"/>
    </source>
</evidence>
<reference evidence="5 6" key="1">
    <citation type="journal article" date="2019" name="Int. J. Syst. Evol. Microbiol.">
        <title>The Global Catalogue of Microorganisms (GCM) 10K type strain sequencing project: providing services to taxonomists for standard genome sequencing and annotation.</title>
        <authorList>
            <consortium name="The Broad Institute Genomics Platform"/>
            <consortium name="The Broad Institute Genome Sequencing Center for Infectious Disease"/>
            <person name="Wu L."/>
            <person name="Ma J."/>
        </authorList>
    </citation>
    <scope>NUCLEOTIDE SEQUENCE [LARGE SCALE GENOMIC DNA]</scope>
    <source>
        <strain evidence="5 6">JCM 15914</strain>
    </source>
</reference>
<dbReference type="InterPro" id="IPR000524">
    <property type="entry name" value="Tscrpt_reg_HTH_GntR"/>
</dbReference>
<dbReference type="Pfam" id="PF07729">
    <property type="entry name" value="FCD"/>
    <property type="match status" value="1"/>
</dbReference>